<dbReference type="RefSeq" id="WP_090943825.1">
    <property type="nucleotide sequence ID" value="NZ_FOTS01000072.1"/>
</dbReference>
<evidence type="ECO:0000313" key="2">
    <source>
        <dbReference type="EMBL" id="SFM30796.1"/>
    </source>
</evidence>
<keyword evidence="1" id="KW-0175">Coiled coil</keyword>
<dbReference type="STRING" id="1123291.SAMN04490355_10724"/>
<proteinExistence type="predicted"/>
<dbReference type="Proteomes" id="UP000199520">
    <property type="component" value="Unassembled WGS sequence"/>
</dbReference>
<reference evidence="3" key="1">
    <citation type="submission" date="2016-10" db="EMBL/GenBank/DDBJ databases">
        <authorList>
            <person name="Varghese N."/>
            <person name="Submissions S."/>
        </authorList>
    </citation>
    <scope>NUCLEOTIDE SEQUENCE [LARGE SCALE GENOMIC DNA]</scope>
    <source>
        <strain evidence="3">DSM 13327</strain>
    </source>
</reference>
<evidence type="ECO:0000256" key="1">
    <source>
        <dbReference type="SAM" id="Coils"/>
    </source>
</evidence>
<accession>A0A1I4PTA3</accession>
<dbReference type="InterPro" id="IPR009444">
    <property type="entry name" value="Conjugal_tfr_TraD_a-type"/>
</dbReference>
<sequence>MNSKKELERLVKKKMSLEKEYSLLEDKKRIIANEIRKMAHFDSNEKRNERSKRLFRLGGMVEMILGECIDEDFLVGCLLSIKNIEVDSEKWLRIKVQGERYFEIKENKKGGI</sequence>
<organism evidence="2 3">
    <name type="scientific">Pelosinus propionicus DSM 13327</name>
    <dbReference type="NCBI Taxonomy" id="1123291"/>
    <lineage>
        <taxon>Bacteria</taxon>
        <taxon>Bacillati</taxon>
        <taxon>Bacillota</taxon>
        <taxon>Negativicutes</taxon>
        <taxon>Selenomonadales</taxon>
        <taxon>Sporomusaceae</taxon>
        <taxon>Pelosinus</taxon>
    </lineage>
</organism>
<protein>
    <submittedName>
        <fullName evidence="2">Conjugal transfer protein TraD</fullName>
    </submittedName>
</protein>
<keyword evidence="3" id="KW-1185">Reference proteome</keyword>
<name>A0A1I4PTA3_9FIRM</name>
<gene>
    <name evidence="2" type="ORF">SAMN04490355_10724</name>
</gene>
<feature type="coiled-coil region" evidence="1">
    <location>
        <begin position="7"/>
        <end position="34"/>
    </location>
</feature>
<evidence type="ECO:0000313" key="3">
    <source>
        <dbReference type="Proteomes" id="UP000199520"/>
    </source>
</evidence>
<dbReference type="AlphaFoldDB" id="A0A1I4PTA3"/>
<dbReference type="EMBL" id="FOTS01000072">
    <property type="protein sequence ID" value="SFM30796.1"/>
    <property type="molecule type" value="Genomic_DNA"/>
</dbReference>
<dbReference type="Pfam" id="PF06412">
    <property type="entry name" value="TraD"/>
    <property type="match status" value="1"/>
</dbReference>